<evidence type="ECO:0000256" key="3">
    <source>
        <dbReference type="ARBA" id="ARBA00022598"/>
    </source>
</evidence>
<proteinExistence type="inferred from homology"/>
<organism evidence="14 15">
    <name type="scientific">Stylonychia lemnae</name>
    <name type="common">Ciliate</name>
    <dbReference type="NCBI Taxonomy" id="5949"/>
    <lineage>
        <taxon>Eukaryota</taxon>
        <taxon>Sar</taxon>
        <taxon>Alveolata</taxon>
        <taxon>Ciliophora</taxon>
        <taxon>Intramacronucleata</taxon>
        <taxon>Spirotrichea</taxon>
        <taxon>Stichotrichia</taxon>
        <taxon>Sporadotrichida</taxon>
        <taxon>Oxytrichidae</taxon>
        <taxon>Stylonychinae</taxon>
        <taxon>Stylonychia</taxon>
    </lineage>
</organism>
<evidence type="ECO:0000259" key="13">
    <source>
        <dbReference type="Pfam" id="PF01406"/>
    </source>
</evidence>
<accession>A0A078AQK8</accession>
<evidence type="ECO:0000313" key="14">
    <source>
        <dbReference type="EMBL" id="CDW84464.1"/>
    </source>
</evidence>
<evidence type="ECO:0000256" key="10">
    <source>
        <dbReference type="ARBA" id="ARBA00031499"/>
    </source>
</evidence>
<dbReference type="InterPro" id="IPR009080">
    <property type="entry name" value="tRNAsynth_Ia_anticodon-bd"/>
</dbReference>
<dbReference type="GO" id="GO:0005524">
    <property type="term" value="F:ATP binding"/>
    <property type="evidence" value="ECO:0007669"/>
    <property type="project" value="UniProtKB-KW"/>
</dbReference>
<dbReference type="NCBIfam" id="TIGR00435">
    <property type="entry name" value="cysS"/>
    <property type="match status" value="1"/>
</dbReference>
<dbReference type="GO" id="GO:0006423">
    <property type="term" value="P:cysteinyl-tRNA aminoacylation"/>
    <property type="evidence" value="ECO:0007669"/>
    <property type="project" value="InterPro"/>
</dbReference>
<dbReference type="FunFam" id="3.40.50.620:FF:000027">
    <property type="entry name" value="Cysteine--tRNA ligase, cytoplasmic"/>
    <property type="match status" value="1"/>
</dbReference>
<dbReference type="OMA" id="FHNDMKS"/>
<keyword evidence="4" id="KW-0479">Metal-binding</keyword>
<dbReference type="FunCoup" id="A0A078AQK8">
    <property type="interactions" value="558"/>
</dbReference>
<name>A0A078AQK8_STYLE</name>
<dbReference type="EMBL" id="CCKQ01012822">
    <property type="protein sequence ID" value="CDW84464.1"/>
    <property type="molecule type" value="Genomic_DNA"/>
</dbReference>
<protein>
    <recommendedName>
        <fullName evidence="2">cysteine--tRNA ligase</fullName>
        <ecNumber evidence="2">6.1.1.16</ecNumber>
    </recommendedName>
    <alternativeName>
        <fullName evidence="10">Cysteinyl-tRNA synthetase</fullName>
    </alternativeName>
</protein>
<dbReference type="PRINTS" id="PR00983">
    <property type="entry name" value="TRNASYNTHCYS"/>
</dbReference>
<sequence length="668" mass="77605">METHTHTHNATNANQAQNSSRINQFLYDIDAPARLHVLNSFSKTKELFVPNHSDQNVVTWYMCGPTVYDDSHIGHARTYVSSDIIKRILRDYFGYDVKMCMNITDIDDKIIRKAIESGQRFDEISRKYETDFLQDMKDLNVELPDVITRVSEFVPEIITFTEKIIANGFAYESNGSVYFDVAKFNDGEKHKYAKLEPTSATDTEKLKEGEGVLTDAETTEKKNQFDFALWKKSKPGEPVWDSPWGQGRPGWHIECSAMAAEFFKEFPIDIHSGGIDLRFPHHDNEIAQSEAYYDCDNWINYFIHTGHLHIEGKKMSKSLKNFITIRYILDQYSARQIRFLFLLHNWDSLMNYSTLKSMPEAIEKERKFSEFFKNLKAIMRQCDIQTTEQKWNAKDYELDTLLTQKQVLVHERLADSFDTPAAVNHLSDIISATNTYLQQDKKLIKLPLLRKVSKYVLRILKVFGVYDDDVFPAQVEGQTQNKEKMIAPYVNALSKFRDLIKENADKGPKDLMVLCDQLRDDVLPHLGIRLEDRAKGVEAIWKYEDKDVLLKEKEAKIKEKEKKEEEKKQRKELELRKKSTPGSEWFKVFFADKYSQFDAEGLPTHGPLKQKAPGADGPEQVQGELLSESIRNKLKKEQNKQDQVYQKYLKELESQGPSKQEHEEEKAQ</sequence>
<evidence type="ECO:0000256" key="7">
    <source>
        <dbReference type="ARBA" id="ARBA00022840"/>
    </source>
</evidence>
<evidence type="ECO:0000256" key="4">
    <source>
        <dbReference type="ARBA" id="ARBA00022723"/>
    </source>
</evidence>
<dbReference type="CDD" id="cd00672">
    <property type="entry name" value="CysRS_core"/>
    <property type="match status" value="1"/>
</dbReference>
<feature type="domain" description="tRNA synthetases class I catalytic" evidence="13">
    <location>
        <begin position="53"/>
        <end position="354"/>
    </location>
</feature>
<gene>
    <name evidence="14" type="primary">Contig16618.g17704</name>
    <name evidence="14" type="ORF">STYLEM_13527</name>
</gene>
<dbReference type="InterPro" id="IPR014729">
    <property type="entry name" value="Rossmann-like_a/b/a_fold"/>
</dbReference>
<comment type="cofactor">
    <cofactor evidence="1">
        <name>Zn(2+)</name>
        <dbReference type="ChEBI" id="CHEBI:29105"/>
    </cofactor>
</comment>
<dbReference type="PANTHER" id="PTHR10890:SF3">
    <property type="entry name" value="CYSTEINE--TRNA LIGASE, CYTOPLASMIC"/>
    <property type="match status" value="1"/>
</dbReference>
<dbReference type="GO" id="GO:0005737">
    <property type="term" value="C:cytoplasm"/>
    <property type="evidence" value="ECO:0007669"/>
    <property type="project" value="TreeGrafter"/>
</dbReference>
<dbReference type="GO" id="GO:0004817">
    <property type="term" value="F:cysteine-tRNA ligase activity"/>
    <property type="evidence" value="ECO:0007669"/>
    <property type="project" value="UniProtKB-EC"/>
</dbReference>
<evidence type="ECO:0000256" key="12">
    <source>
        <dbReference type="SAM" id="MobiDB-lite"/>
    </source>
</evidence>
<reference evidence="14 15" key="1">
    <citation type="submission" date="2014-06" db="EMBL/GenBank/DDBJ databases">
        <authorList>
            <person name="Swart Estienne"/>
        </authorList>
    </citation>
    <scope>NUCLEOTIDE SEQUENCE [LARGE SCALE GENOMIC DNA]</scope>
    <source>
        <strain evidence="14 15">130c</strain>
    </source>
</reference>
<feature type="coiled-coil region" evidence="11">
    <location>
        <begin position="543"/>
        <end position="578"/>
    </location>
</feature>
<evidence type="ECO:0000256" key="2">
    <source>
        <dbReference type="ARBA" id="ARBA00012832"/>
    </source>
</evidence>
<dbReference type="PANTHER" id="PTHR10890">
    <property type="entry name" value="CYSTEINYL-TRNA SYNTHETASE"/>
    <property type="match status" value="1"/>
</dbReference>
<evidence type="ECO:0000256" key="5">
    <source>
        <dbReference type="ARBA" id="ARBA00022741"/>
    </source>
</evidence>
<dbReference type="GO" id="GO:0046872">
    <property type="term" value="F:metal ion binding"/>
    <property type="evidence" value="ECO:0007669"/>
    <property type="project" value="UniProtKB-KW"/>
</dbReference>
<dbReference type="InterPro" id="IPR024909">
    <property type="entry name" value="Cys-tRNA/MSH_ligase"/>
</dbReference>
<dbReference type="InterPro" id="IPR032678">
    <property type="entry name" value="tRNA-synt_1_cat_dom"/>
</dbReference>
<evidence type="ECO:0000256" key="6">
    <source>
        <dbReference type="ARBA" id="ARBA00022833"/>
    </source>
</evidence>
<dbReference type="Pfam" id="PF01406">
    <property type="entry name" value="tRNA-synt_1e"/>
    <property type="match status" value="1"/>
</dbReference>
<dbReference type="InParanoid" id="A0A078AQK8"/>
<evidence type="ECO:0000313" key="15">
    <source>
        <dbReference type="Proteomes" id="UP000039865"/>
    </source>
</evidence>
<dbReference type="Gene3D" id="1.20.120.1910">
    <property type="entry name" value="Cysteine-tRNA ligase, C-terminal anti-codon recognition domain"/>
    <property type="match status" value="1"/>
</dbReference>
<keyword evidence="9 14" id="KW-0030">Aminoacyl-tRNA synthetase</keyword>
<dbReference type="InterPro" id="IPR015803">
    <property type="entry name" value="Cys-tRNA-ligase"/>
</dbReference>
<keyword evidence="6" id="KW-0862">Zinc</keyword>
<keyword evidence="5" id="KW-0547">Nucleotide-binding</keyword>
<dbReference type="Proteomes" id="UP000039865">
    <property type="component" value="Unassembled WGS sequence"/>
</dbReference>
<dbReference type="EC" id="6.1.1.16" evidence="2"/>
<dbReference type="HAMAP" id="MF_00041">
    <property type="entry name" value="Cys_tRNA_synth"/>
    <property type="match status" value="1"/>
</dbReference>
<dbReference type="Gene3D" id="3.40.50.620">
    <property type="entry name" value="HUPs"/>
    <property type="match status" value="1"/>
</dbReference>
<keyword evidence="3" id="KW-0436">Ligase</keyword>
<evidence type="ECO:0000256" key="8">
    <source>
        <dbReference type="ARBA" id="ARBA00022917"/>
    </source>
</evidence>
<evidence type="ECO:0000256" key="9">
    <source>
        <dbReference type="ARBA" id="ARBA00023146"/>
    </source>
</evidence>
<evidence type="ECO:0000256" key="1">
    <source>
        <dbReference type="ARBA" id="ARBA00001947"/>
    </source>
</evidence>
<keyword evidence="15" id="KW-1185">Reference proteome</keyword>
<feature type="region of interest" description="Disordered" evidence="12">
    <location>
        <begin position="600"/>
        <end position="620"/>
    </location>
</feature>
<dbReference type="AlphaFoldDB" id="A0A078AQK8"/>
<evidence type="ECO:0000256" key="11">
    <source>
        <dbReference type="SAM" id="Coils"/>
    </source>
</evidence>
<keyword evidence="7" id="KW-0067">ATP-binding</keyword>
<dbReference type="SUPFAM" id="SSF52374">
    <property type="entry name" value="Nucleotidylyl transferase"/>
    <property type="match status" value="1"/>
</dbReference>
<keyword evidence="8" id="KW-0648">Protein biosynthesis</keyword>
<dbReference type="OrthoDB" id="438179at2759"/>
<keyword evidence="11" id="KW-0175">Coiled coil</keyword>
<dbReference type="SUPFAM" id="SSF47323">
    <property type="entry name" value="Anticodon-binding domain of a subclass of class I aminoacyl-tRNA synthetases"/>
    <property type="match status" value="1"/>
</dbReference>